<dbReference type="InterPro" id="IPR036388">
    <property type="entry name" value="WH-like_DNA-bd_sf"/>
</dbReference>
<gene>
    <name evidence="3" type="ORF">ACFQZM_32870</name>
</gene>
<dbReference type="PANTHER" id="PTHR43214">
    <property type="entry name" value="TWO-COMPONENT RESPONSE REGULATOR"/>
    <property type="match status" value="1"/>
</dbReference>
<accession>A0ABW2XUZ3</accession>
<dbReference type="EMBL" id="JBHTGP010000017">
    <property type="protein sequence ID" value="MFD0689318.1"/>
    <property type="molecule type" value="Genomic_DNA"/>
</dbReference>
<dbReference type="Proteomes" id="UP001597063">
    <property type="component" value="Unassembled WGS sequence"/>
</dbReference>
<dbReference type="RefSeq" id="WP_131760851.1">
    <property type="nucleotide sequence ID" value="NZ_CAACUY010000133.1"/>
</dbReference>
<dbReference type="CDD" id="cd06170">
    <property type="entry name" value="LuxR_C_like"/>
    <property type="match status" value="1"/>
</dbReference>
<proteinExistence type="predicted"/>
<protein>
    <submittedName>
        <fullName evidence="3">LuxR C-terminal-related transcriptional regulator</fullName>
    </submittedName>
</protein>
<dbReference type="InterPro" id="IPR016032">
    <property type="entry name" value="Sig_transdc_resp-reg_C-effctor"/>
</dbReference>
<dbReference type="PRINTS" id="PR00038">
    <property type="entry name" value="HTHLUXR"/>
</dbReference>
<reference evidence="4" key="1">
    <citation type="journal article" date="2019" name="Int. J. Syst. Evol. Microbiol.">
        <title>The Global Catalogue of Microorganisms (GCM) 10K type strain sequencing project: providing services to taxonomists for standard genome sequencing and annotation.</title>
        <authorList>
            <consortium name="The Broad Institute Genomics Platform"/>
            <consortium name="The Broad Institute Genome Sequencing Center for Infectious Disease"/>
            <person name="Wu L."/>
            <person name="Ma J."/>
        </authorList>
    </citation>
    <scope>NUCLEOTIDE SEQUENCE [LARGE SCALE GENOMIC DNA]</scope>
    <source>
        <strain evidence="4">JCM 9371</strain>
    </source>
</reference>
<dbReference type="InterPro" id="IPR000792">
    <property type="entry name" value="Tscrpt_reg_LuxR_C"/>
</dbReference>
<sequence length="599" mass="63044">MDPNVRRVPPGRAAADAEVERLLARARNGSGGAIAVTGRPAPLGRVTGMHVLRATCVCDEADVPFAALHLLVAPHLHRLASLPRHGADALRAALGMAPPHDTGMGESSVIGNALLALLVGLAEREPLLCLVEDARWMDRPSYEVLRSAASGAGDHPIAIVLAGCGADDQASRVAGLMDVARGARASGDLGALREAGRALAAESLGLGDPLRRDRLVVQSWTALAEGDTATGLRMLRGIAGWPLDRCPPRLLPLVADAALLAGDDEAAADAAALAVLGWRHRRGAVAPPGALLLLVRAQILRGAHPEARALIAEGRTAVRGPHAGLDALDACLAAMRGDAECARALAGAVLRTSDDLAARSWAQEALDLLDLVGGAPERLLARHDPEPGRFAEVTRLAGVVEAAVAVGGLGQARDAAAAFERFADACGHPWAQAVVARCRALMVGDGAEEHFERAVRLHRKGGRPFERARTDLLYGQWLRAERRRDEARVRLVSAVDLFERLDAAPWAELARGELRAAGYGEPAPPDGGDRLGRLSPHELKVVRLAAAGATNREIGARLSVSHRTVGYHLNKAFPKLGVASRLELARFALDEPRVEGRAS</sequence>
<evidence type="ECO:0000259" key="2">
    <source>
        <dbReference type="PROSITE" id="PS50043"/>
    </source>
</evidence>
<keyword evidence="4" id="KW-1185">Reference proteome</keyword>
<dbReference type="SUPFAM" id="SSF46894">
    <property type="entry name" value="C-terminal effector domain of the bipartite response regulators"/>
    <property type="match status" value="1"/>
</dbReference>
<feature type="domain" description="HTH luxR-type" evidence="2">
    <location>
        <begin position="527"/>
        <end position="592"/>
    </location>
</feature>
<organism evidence="3 4">
    <name type="scientific">Actinomadura fibrosa</name>
    <dbReference type="NCBI Taxonomy" id="111802"/>
    <lineage>
        <taxon>Bacteria</taxon>
        <taxon>Bacillati</taxon>
        <taxon>Actinomycetota</taxon>
        <taxon>Actinomycetes</taxon>
        <taxon>Streptosporangiales</taxon>
        <taxon>Thermomonosporaceae</taxon>
        <taxon>Actinomadura</taxon>
    </lineage>
</organism>
<evidence type="ECO:0000313" key="4">
    <source>
        <dbReference type="Proteomes" id="UP001597063"/>
    </source>
</evidence>
<comment type="caution">
    <text evidence="3">The sequence shown here is derived from an EMBL/GenBank/DDBJ whole genome shotgun (WGS) entry which is preliminary data.</text>
</comment>
<dbReference type="InterPro" id="IPR039420">
    <property type="entry name" value="WalR-like"/>
</dbReference>
<keyword evidence="1" id="KW-0238">DNA-binding</keyword>
<evidence type="ECO:0000256" key="1">
    <source>
        <dbReference type="ARBA" id="ARBA00023125"/>
    </source>
</evidence>
<dbReference type="PROSITE" id="PS50043">
    <property type="entry name" value="HTH_LUXR_2"/>
    <property type="match status" value="1"/>
</dbReference>
<dbReference type="SMART" id="SM00421">
    <property type="entry name" value="HTH_LUXR"/>
    <property type="match status" value="1"/>
</dbReference>
<dbReference type="PANTHER" id="PTHR43214:SF42">
    <property type="entry name" value="TRANSCRIPTIONAL REGULATORY PROTEIN DESR"/>
    <property type="match status" value="1"/>
</dbReference>
<evidence type="ECO:0000313" key="3">
    <source>
        <dbReference type="EMBL" id="MFD0689318.1"/>
    </source>
</evidence>
<dbReference type="Pfam" id="PF00196">
    <property type="entry name" value="GerE"/>
    <property type="match status" value="1"/>
</dbReference>
<dbReference type="Gene3D" id="1.10.10.10">
    <property type="entry name" value="Winged helix-like DNA-binding domain superfamily/Winged helix DNA-binding domain"/>
    <property type="match status" value="1"/>
</dbReference>
<name>A0ABW2XUZ3_9ACTN</name>